<accession>A0A0R0CFU6</accession>
<gene>
    <name evidence="1" type="ORF">ABB27_07765</name>
</gene>
<dbReference type="EMBL" id="LDJJ01000023">
    <property type="protein sequence ID" value="KRG68240.1"/>
    <property type="molecule type" value="Genomic_DNA"/>
</dbReference>
<proteinExistence type="predicted"/>
<dbReference type="AlphaFoldDB" id="A0A0R0CFU6"/>
<comment type="caution">
    <text evidence="1">The sequence shown here is derived from an EMBL/GenBank/DDBJ whole genome shotgun (WGS) entry which is preliminary data.</text>
</comment>
<dbReference type="PATRIC" id="fig|405446.3.peg.998"/>
<organism evidence="1 2">
    <name type="scientific">Stenotrophomonas terrae</name>
    <dbReference type="NCBI Taxonomy" id="405446"/>
    <lineage>
        <taxon>Bacteria</taxon>
        <taxon>Pseudomonadati</taxon>
        <taxon>Pseudomonadota</taxon>
        <taxon>Gammaproteobacteria</taxon>
        <taxon>Lysobacterales</taxon>
        <taxon>Lysobacteraceae</taxon>
        <taxon>Stenotrophomonas</taxon>
    </lineage>
</organism>
<sequence length="327" mass="36829">MTRVLVVGSDTREEQTLLGRLREIAGLPPEALQRCVDLDQCDLLLVRDTPALRSAARHMASKRPTMRLWLHDDAGAVHDGRGSDVLHLDQAQIQRALAPFDAPAESVESPTDGLYLASGAKQVTRLLRRRLQEKQGRAMLSLQGQPQLLIDFEHDQMVPLYQHPAEGPTLAQQLGDVFELLALQELSQARFDVLADKLSRQPLRPLLWQMAQFGDNWTDFDRRLQQQAQVSLLRWPDFRVLAHQHDGFRLCSLLLKKPCSLLECTQLLDVDINATRAFMRSAYLCGYAQVRVPEIAATPPTAPVKNSASTLLARMWRSVRQRTGTHA</sequence>
<dbReference type="OrthoDB" id="5988281at2"/>
<dbReference type="RefSeq" id="WP_057628031.1">
    <property type="nucleotide sequence ID" value="NZ_LDJJ01000023.1"/>
</dbReference>
<name>A0A0R0CFU6_9GAMM</name>
<reference evidence="1 2" key="1">
    <citation type="submission" date="2015-05" db="EMBL/GenBank/DDBJ databases">
        <title>Genome sequencing and analysis of members of genus Stenotrophomonas.</title>
        <authorList>
            <person name="Patil P.P."/>
            <person name="Midha S."/>
            <person name="Patil P.B."/>
        </authorList>
    </citation>
    <scope>NUCLEOTIDE SEQUENCE [LARGE SCALE GENOMIC DNA]</scope>
    <source>
        <strain evidence="1 2">DSM 18941</strain>
    </source>
</reference>
<protein>
    <submittedName>
        <fullName evidence="1">Uncharacterized protein</fullName>
    </submittedName>
</protein>
<evidence type="ECO:0000313" key="1">
    <source>
        <dbReference type="EMBL" id="KRG68240.1"/>
    </source>
</evidence>
<dbReference type="Proteomes" id="UP000051863">
    <property type="component" value="Unassembled WGS sequence"/>
</dbReference>
<evidence type="ECO:0000313" key="2">
    <source>
        <dbReference type="Proteomes" id="UP000051863"/>
    </source>
</evidence>
<keyword evidence="2" id="KW-1185">Reference proteome</keyword>